<dbReference type="EMBL" id="CAXAMM010041049">
    <property type="protein sequence ID" value="CAK9097012.1"/>
    <property type="molecule type" value="Genomic_DNA"/>
</dbReference>
<sequence>MVWCLHEALLQSEQNALRSSVTISLARDARRSRLMVRFGSCSNLFKIRVGLLGVERGGGDRAGQIVESTRAIITRFCSKWAKPPRWFNGPEPFFDKELFQMVCDKVEIVMSDAAANELLAGQVSRGRRDTRLEADNVEVLTPNLLLVGRDKAHAFRKVLQRPYLADGFLNTVMENHILSSDSMVQKISASWDFREWLESEIQQGETKEWGKKVSNLKAAKHRFESHSTPLGRLLLYLPAFVATTTRIAETREDKVAIAYLEGLSAEEILQLAMVADAADEALVLIRSVDQEDVDLSMVSTFVHSFMVRIATLFMEEKVMQVGYTMHVMDLTTTGGLTMFLKRSGQAKRIAAPDRECRQRCLDRMKCWAKLAAEVVETEFPNYSVFNAFGRFQLKSMVGGDSAAVEMQAVQRLSQVFKVNPGGLKDQLERHRPLAEKFQRDMSCSNKEAWLTTMARTSSMRQGQSSYPFDHLGPVIWRYLSWQACALRVCCQLLLDFFY</sequence>
<evidence type="ECO:0000313" key="2">
    <source>
        <dbReference type="Proteomes" id="UP001642464"/>
    </source>
</evidence>
<dbReference type="Proteomes" id="UP001642464">
    <property type="component" value="Unassembled WGS sequence"/>
</dbReference>
<reference evidence="1 2" key="1">
    <citation type="submission" date="2024-02" db="EMBL/GenBank/DDBJ databases">
        <authorList>
            <person name="Chen Y."/>
            <person name="Shah S."/>
            <person name="Dougan E. K."/>
            <person name="Thang M."/>
            <person name="Chan C."/>
        </authorList>
    </citation>
    <scope>NUCLEOTIDE SEQUENCE [LARGE SCALE GENOMIC DNA]</scope>
</reference>
<keyword evidence="2" id="KW-1185">Reference proteome</keyword>
<evidence type="ECO:0000313" key="1">
    <source>
        <dbReference type="EMBL" id="CAK9097012.1"/>
    </source>
</evidence>
<accession>A0ABP0RD11</accession>
<gene>
    <name evidence="1" type="ORF">SCF082_LOCUS45530</name>
</gene>
<name>A0ABP0RD11_9DINO</name>
<comment type="caution">
    <text evidence="1">The sequence shown here is derived from an EMBL/GenBank/DDBJ whole genome shotgun (WGS) entry which is preliminary data.</text>
</comment>
<proteinExistence type="predicted"/>
<protein>
    <submittedName>
        <fullName evidence="1">Uncharacterized protein</fullName>
    </submittedName>
</protein>
<organism evidence="1 2">
    <name type="scientific">Durusdinium trenchii</name>
    <dbReference type="NCBI Taxonomy" id="1381693"/>
    <lineage>
        <taxon>Eukaryota</taxon>
        <taxon>Sar</taxon>
        <taxon>Alveolata</taxon>
        <taxon>Dinophyceae</taxon>
        <taxon>Suessiales</taxon>
        <taxon>Symbiodiniaceae</taxon>
        <taxon>Durusdinium</taxon>
    </lineage>
</organism>